<dbReference type="RefSeq" id="WP_249477890.1">
    <property type="nucleotide sequence ID" value="NZ_CP097218.1"/>
</dbReference>
<evidence type="ECO:0000313" key="7">
    <source>
        <dbReference type="Proteomes" id="UP001055868"/>
    </source>
</evidence>
<dbReference type="PROSITE" id="PS50932">
    <property type="entry name" value="HTH_LACI_2"/>
    <property type="match status" value="1"/>
</dbReference>
<dbReference type="InterPro" id="IPR046335">
    <property type="entry name" value="LacI/GalR-like_sensor"/>
</dbReference>
<dbReference type="Pfam" id="PF00356">
    <property type="entry name" value="LacI"/>
    <property type="match status" value="1"/>
</dbReference>
<dbReference type="SMART" id="SM00354">
    <property type="entry name" value="HTH_LACI"/>
    <property type="match status" value="1"/>
</dbReference>
<evidence type="ECO:0000256" key="1">
    <source>
        <dbReference type="ARBA" id="ARBA00023015"/>
    </source>
</evidence>
<evidence type="ECO:0000313" key="6">
    <source>
        <dbReference type="EMBL" id="UQN28773.1"/>
    </source>
</evidence>
<dbReference type="PANTHER" id="PTHR30146">
    <property type="entry name" value="LACI-RELATED TRANSCRIPTIONAL REPRESSOR"/>
    <property type="match status" value="1"/>
</dbReference>
<feature type="domain" description="HTH lacI-type" evidence="5">
    <location>
        <begin position="1"/>
        <end position="53"/>
    </location>
</feature>
<dbReference type="InterPro" id="IPR028082">
    <property type="entry name" value="Peripla_BP_I"/>
</dbReference>
<name>A0ABY4N2H7_9MICO</name>
<proteinExistence type="predicted"/>
<dbReference type="CDD" id="cd06267">
    <property type="entry name" value="PBP1_LacI_sugar_binding-like"/>
    <property type="match status" value="1"/>
</dbReference>
<evidence type="ECO:0000256" key="2">
    <source>
        <dbReference type="ARBA" id="ARBA00023125"/>
    </source>
</evidence>
<dbReference type="SUPFAM" id="SSF47413">
    <property type="entry name" value="lambda repressor-like DNA-binding domains"/>
    <property type="match status" value="1"/>
</dbReference>
<keyword evidence="1" id="KW-0805">Transcription regulation</keyword>
<gene>
    <name evidence="6" type="ORF">M4486_14240</name>
</gene>
<keyword evidence="2" id="KW-0238">DNA-binding</keyword>
<dbReference type="PANTHER" id="PTHR30146:SF109">
    <property type="entry name" value="HTH-TYPE TRANSCRIPTIONAL REGULATOR GALS"/>
    <property type="match status" value="1"/>
</dbReference>
<evidence type="ECO:0000256" key="3">
    <source>
        <dbReference type="ARBA" id="ARBA00023163"/>
    </source>
</evidence>
<accession>A0ABY4N2H7</accession>
<dbReference type="Proteomes" id="UP001055868">
    <property type="component" value="Chromosome"/>
</dbReference>
<dbReference type="Gene3D" id="1.10.260.40">
    <property type="entry name" value="lambda repressor-like DNA-binding domains"/>
    <property type="match status" value="1"/>
</dbReference>
<dbReference type="InterPro" id="IPR000843">
    <property type="entry name" value="HTH_LacI"/>
</dbReference>
<evidence type="ECO:0000256" key="4">
    <source>
        <dbReference type="SAM" id="MobiDB-lite"/>
    </source>
</evidence>
<keyword evidence="3" id="KW-0804">Transcription</keyword>
<dbReference type="SUPFAM" id="SSF53822">
    <property type="entry name" value="Periplasmic binding protein-like I"/>
    <property type="match status" value="1"/>
</dbReference>
<organism evidence="6 7">
    <name type="scientific">Brachybacterium kimchii</name>
    <dbReference type="NCBI Taxonomy" id="2942909"/>
    <lineage>
        <taxon>Bacteria</taxon>
        <taxon>Bacillati</taxon>
        <taxon>Actinomycetota</taxon>
        <taxon>Actinomycetes</taxon>
        <taxon>Micrococcales</taxon>
        <taxon>Dermabacteraceae</taxon>
        <taxon>Brachybacterium</taxon>
    </lineage>
</organism>
<feature type="region of interest" description="Disordered" evidence="4">
    <location>
        <begin position="300"/>
        <end position="342"/>
    </location>
</feature>
<dbReference type="InterPro" id="IPR010982">
    <property type="entry name" value="Lambda_DNA-bd_dom_sf"/>
</dbReference>
<dbReference type="Gene3D" id="3.40.50.2300">
    <property type="match status" value="2"/>
</dbReference>
<protein>
    <submittedName>
        <fullName evidence="6">LacI family transcriptional regulator</fullName>
    </submittedName>
</protein>
<sequence>MKDIADHLGVSRQLVSLVLRGAEGPSAESRERILTAARDLGYRPNASARLLRQGATRTIGVAFSLHNSFQADVVERMFARAAEHGYTVVTEPRGPGRDTETVTRELIEQRVEALAVFNPEPGTEVLDSARSAVPVVLLGQWSEDTTLDTVHVDERAGLRRVVDHLLALGHRQITYLGGAAGGTVGADRAEAYGEAMAAVGLEARADVVDAGFDEEAGASAARSVLGRDEWPTAIVCGSDHAAAGALAVLARAGVRVPEEMSVVGFDDNRLAELSYHQLTTVHQDVEETVDATLSIMLDRLHGGHPPEEATPGRAAREGRRQVTSARLVVRQSTASPRPRPTA</sequence>
<dbReference type="CDD" id="cd01392">
    <property type="entry name" value="HTH_LacI"/>
    <property type="match status" value="1"/>
</dbReference>
<evidence type="ECO:0000259" key="5">
    <source>
        <dbReference type="PROSITE" id="PS50932"/>
    </source>
</evidence>
<dbReference type="Pfam" id="PF13377">
    <property type="entry name" value="Peripla_BP_3"/>
    <property type="match status" value="1"/>
</dbReference>
<reference evidence="6" key="1">
    <citation type="submission" date="2022-05" db="EMBL/GenBank/DDBJ databases">
        <title>Genomic analysis of Brachybacterium sp. CBA3104.</title>
        <authorList>
            <person name="Roh S.W."/>
            <person name="Kim Y.B."/>
            <person name="Kim Y."/>
        </authorList>
    </citation>
    <scope>NUCLEOTIDE SEQUENCE</scope>
    <source>
        <strain evidence="6">CBA3104</strain>
    </source>
</reference>
<dbReference type="EMBL" id="CP097218">
    <property type="protein sequence ID" value="UQN28773.1"/>
    <property type="molecule type" value="Genomic_DNA"/>
</dbReference>
<keyword evidence="7" id="KW-1185">Reference proteome</keyword>